<evidence type="ECO:0000313" key="1">
    <source>
        <dbReference type="EMBL" id="EKT88190.1"/>
    </source>
</evidence>
<reference evidence="1 2" key="1">
    <citation type="journal article" date="2012" name="Gene">
        <title>Sequence of Leptospira santarosai serovar Shermani genome and prediction of virulence-associated genes.</title>
        <authorList>
            <person name="Chou L.F."/>
            <person name="Chen Y.T."/>
            <person name="Lu C.W."/>
            <person name="Ko Y.C."/>
            <person name="Tang C.Y."/>
            <person name="Pan M.J."/>
            <person name="Tian Y.C."/>
            <person name="Chiu C.H."/>
            <person name="Hung C.C."/>
            <person name="Yang C.W."/>
        </authorList>
    </citation>
    <scope>NUCLEOTIDE SEQUENCE [LARGE SCALE GENOMIC DNA]</scope>
    <source>
        <strain evidence="1">LT 821</strain>
    </source>
</reference>
<organism evidence="1 2">
    <name type="scientific">Leptospira santarosai serovar Shermani str. LT 821</name>
    <dbReference type="NCBI Taxonomy" id="758847"/>
    <lineage>
        <taxon>Bacteria</taxon>
        <taxon>Pseudomonadati</taxon>
        <taxon>Spirochaetota</taxon>
        <taxon>Spirochaetia</taxon>
        <taxon>Leptospirales</taxon>
        <taxon>Leptospiraceae</taxon>
        <taxon>Leptospira</taxon>
    </lineage>
</organism>
<evidence type="ECO:0000313" key="2">
    <source>
        <dbReference type="Proteomes" id="UP000035800"/>
    </source>
</evidence>
<accession>K8YFN7</accession>
<name>K8YFN7_9LEPT</name>
<dbReference type="Proteomes" id="UP000035800">
    <property type="component" value="Chromosome I"/>
</dbReference>
<dbReference type="AlphaFoldDB" id="K8YFN7"/>
<reference evidence="1 2" key="2">
    <citation type="journal article" date="2014" name="Emerg. Microbes Infect.">
        <title>Potential impact on kidney infection: a whole-genome analysis of Leptospira santarosai serovar Shermani.</title>
        <authorList>
            <person name="Chou L.F."/>
            <person name="Chen T.W."/>
            <person name="Ko Y.C."/>
            <person name="Pan M.J."/>
            <person name="Tian Y.C."/>
            <person name="Chiu C.H."/>
            <person name="Tang P."/>
            <person name="Hung C.C."/>
            <person name="Yang C.W."/>
        </authorList>
    </citation>
    <scope>NUCLEOTIDE SEQUENCE</scope>
    <source>
        <strain evidence="1 2">LT 821</strain>
    </source>
</reference>
<dbReference type="EMBL" id="CP006694">
    <property type="protein sequence ID" value="EKT88190.1"/>
    <property type="molecule type" value="Genomic_DNA"/>
</dbReference>
<sequence length="183" mass="20633">MKIIQFTVLIGVLLVTLSTFAEKNESIVKCSTSAYSTDSDPAGTNIRDSPKGKILTSVPHGTTFKIIGYSKGWFQIKDISYNVENEAEVIKRGHKAEDGFVYLNGLVGWIYSERTEVHFEGMEQIDLYSIPEYGDPIFTYNGNRINQVTILSCRGNWFHIDFNKGEKKGWVHQYCGNSLTNCS</sequence>
<proteinExistence type="predicted"/>
<dbReference type="KEGG" id="lst:LSS_04359"/>
<protein>
    <submittedName>
        <fullName evidence="1">Uncharacterized protein</fullName>
    </submittedName>
</protein>
<dbReference type="Gene3D" id="2.30.30.40">
    <property type="entry name" value="SH3 Domains"/>
    <property type="match status" value="1"/>
</dbReference>
<gene>
    <name evidence="1" type="ORF">LSS_04359</name>
</gene>